<keyword evidence="1" id="KW-0812">Transmembrane</keyword>
<dbReference type="EMBL" id="DXBP01000003">
    <property type="protein sequence ID" value="HIZ41079.1"/>
    <property type="molecule type" value="Genomic_DNA"/>
</dbReference>
<reference evidence="2" key="1">
    <citation type="journal article" date="2021" name="PeerJ">
        <title>Extensive microbial diversity within the chicken gut microbiome revealed by metagenomics and culture.</title>
        <authorList>
            <person name="Gilroy R."/>
            <person name="Ravi A."/>
            <person name="Getino M."/>
            <person name="Pursley I."/>
            <person name="Horton D.L."/>
            <person name="Alikhan N.F."/>
            <person name="Baker D."/>
            <person name="Gharbi K."/>
            <person name="Hall N."/>
            <person name="Watson M."/>
            <person name="Adriaenssens E.M."/>
            <person name="Foster-Nyarko E."/>
            <person name="Jarju S."/>
            <person name="Secka A."/>
            <person name="Antonio M."/>
            <person name="Oren A."/>
            <person name="Chaudhuri R.R."/>
            <person name="La Ragione R."/>
            <person name="Hildebrand F."/>
            <person name="Pallen M.J."/>
        </authorList>
    </citation>
    <scope>NUCLEOTIDE SEQUENCE</scope>
    <source>
        <strain evidence="2">ChiSxjej1B13-11774</strain>
    </source>
</reference>
<feature type="transmembrane region" description="Helical" evidence="1">
    <location>
        <begin position="36"/>
        <end position="57"/>
    </location>
</feature>
<dbReference type="Pfam" id="PF06961">
    <property type="entry name" value="DUF1294"/>
    <property type="match status" value="1"/>
</dbReference>
<dbReference type="PIRSF" id="PIRSF002599">
    <property type="entry name" value="Cold_shock_A"/>
    <property type="match status" value="1"/>
</dbReference>
<gene>
    <name evidence="2" type="ORF">H9811_00790</name>
</gene>
<dbReference type="InterPro" id="IPR010718">
    <property type="entry name" value="DUF1294"/>
</dbReference>
<dbReference type="InterPro" id="IPR012156">
    <property type="entry name" value="Cold_shock_CspA"/>
</dbReference>
<feature type="transmembrane region" description="Helical" evidence="1">
    <location>
        <begin position="64"/>
        <end position="85"/>
    </location>
</feature>
<dbReference type="GO" id="GO:0003676">
    <property type="term" value="F:nucleic acid binding"/>
    <property type="evidence" value="ECO:0007669"/>
    <property type="project" value="InterPro"/>
</dbReference>
<keyword evidence="1" id="KW-1133">Transmembrane helix</keyword>
<dbReference type="Proteomes" id="UP000824048">
    <property type="component" value="Unassembled WGS sequence"/>
</dbReference>
<keyword evidence="1" id="KW-0472">Membrane</keyword>
<dbReference type="AlphaFoldDB" id="A0A9D2J9Z5"/>
<comment type="caution">
    <text evidence="2">The sequence shown here is derived from an EMBL/GenBank/DDBJ whole genome shotgun (WGS) entry which is preliminary data.</text>
</comment>
<evidence type="ECO:0000313" key="2">
    <source>
        <dbReference type="EMBL" id="HIZ41079.1"/>
    </source>
</evidence>
<accession>A0A9D2J9Z5</accession>
<evidence type="ECO:0000313" key="3">
    <source>
        <dbReference type="Proteomes" id="UP000824048"/>
    </source>
</evidence>
<proteinExistence type="predicted"/>
<protein>
    <submittedName>
        <fullName evidence="2">DUF1294 domain-containing protein</fullName>
    </submittedName>
</protein>
<organism evidence="2 3">
    <name type="scientific">Candidatus Gemmiger excrementigallinarum</name>
    <dbReference type="NCBI Taxonomy" id="2838609"/>
    <lineage>
        <taxon>Bacteria</taxon>
        <taxon>Bacillati</taxon>
        <taxon>Bacillota</taxon>
        <taxon>Clostridia</taxon>
        <taxon>Eubacteriales</taxon>
        <taxon>Gemmiger</taxon>
    </lineage>
</organism>
<name>A0A9D2J9Z5_9FIRM</name>
<reference evidence="2" key="2">
    <citation type="submission" date="2021-04" db="EMBL/GenBank/DDBJ databases">
        <authorList>
            <person name="Gilroy R."/>
        </authorList>
    </citation>
    <scope>NUCLEOTIDE SEQUENCE</scope>
    <source>
        <strain evidence="2">ChiSxjej1B13-11774</strain>
    </source>
</reference>
<evidence type="ECO:0000256" key="1">
    <source>
        <dbReference type="SAM" id="Phobius"/>
    </source>
</evidence>
<sequence length="91" mass="10405">MKWIVLYLVVINLVAFYLMAEDKRRAKKQSWRIPEKTLFLAALLGGSVGAWLGMYLCHHKTKHWYFVVGIPLILAIQVVLAWMIGGKGYVA</sequence>